<dbReference type="Proteomes" id="UP000594923">
    <property type="component" value="Chromosome"/>
</dbReference>
<organism evidence="2 3">
    <name type="scientific">Pseudomonas poae</name>
    <dbReference type="NCBI Taxonomy" id="200451"/>
    <lineage>
        <taxon>Bacteria</taxon>
        <taxon>Pseudomonadati</taxon>
        <taxon>Pseudomonadota</taxon>
        <taxon>Gammaproteobacteria</taxon>
        <taxon>Pseudomonadales</taxon>
        <taxon>Pseudomonadaceae</taxon>
        <taxon>Pseudomonas</taxon>
    </lineage>
</organism>
<evidence type="ECO:0008006" key="4">
    <source>
        <dbReference type="Google" id="ProtNLM"/>
    </source>
</evidence>
<dbReference type="CDD" id="cd20495">
    <property type="entry name" value="C58_PaToxP-like"/>
    <property type="match status" value="1"/>
</dbReference>
<dbReference type="Gene3D" id="1.20.140.180">
    <property type="match status" value="1"/>
</dbReference>
<accession>A0A7M1KPF0</accession>
<dbReference type="InterPro" id="IPR011049">
    <property type="entry name" value="Serralysin-like_metalloprot_C"/>
</dbReference>
<evidence type="ECO:0000256" key="1">
    <source>
        <dbReference type="SAM" id="MobiDB-lite"/>
    </source>
</evidence>
<proteinExistence type="predicted"/>
<dbReference type="EMBL" id="CP063073">
    <property type="protein sequence ID" value="QOQ78201.1"/>
    <property type="molecule type" value="Genomic_DNA"/>
</dbReference>
<name>A0A7M1KPF0_9PSED</name>
<dbReference type="SUPFAM" id="SSF51120">
    <property type="entry name" value="beta-Roll"/>
    <property type="match status" value="1"/>
</dbReference>
<sequence>MRLALDNKLDPDQMGALQYWSEHRVMRAAGNNVAAYTSIMTKVGVTTTGNPQSYYLAIVNQLAGGECAGFSHLHSLAVAEGKEHIFLGNIFQATVDPDTPESQAFFQTLAKVQGKLKNRGIAHDPATVKVAPFTSIAPLLKDSPTTKTLLISSEGHRLTAGVIVGPGNTRTYYYTDPNIGPTKFASAELFEEGLRKVFTDRRLQHLTQPLQGYSDGPKYLISVFNRNHIPEVSGDTNNIKFMYDAPLYGLDKVKVINASRLPTAEDIRQQAPAPDSAASKQYNQVLQGLDDVQAGKGMAQYHKALAVLDSVKYFMADHPNSMLMSVMKTLAQKLVNVINEAEAPVDFPFIFERMEADRAKLAEQAIGLPTQFRTERIQGKSVDIKNNSSAHPSRTKAVTDAVDAALKKLLQRDPAAAEAVGEKIRVVIANPGDQAETQLRLGEPPVLVIGDDFFAAPTTADSTVADRIGREAQADGGDPSTQKQAALIAGKLGMVSYYKNHSKAFLEMLNNPEPFRGVGSHLSPRASRSSADFMTQAFTARLYDGALNNQIETSIRKILPLPDVPQVPVTVTPPAASGVTIDPDQVKRLKLLDDTQPALRIGEVEVSRVELYKMGATLNGKPIESALANDPQGRTLANTLQIDYVHFAAYRRAASEDVTGRITDVVEALAANRSSAVAPLISRADGGLVPEALQKPIREITQHADELRALESSGKPLPEDFFASEAPGKVGATTAAGLGMRAFSTYHQLRSGIQNLEGGDTTAGVINLGSVVADFAGDGAEYAMNRAAQKIISSQAPSIAGFKTGSLGKMIGKAGGGVGSLLSVPFDIYTAIDSFTKATKTTGKEAQDHYVNGTMAVAGAVTSIALSASFMTRGGASSRVGMAVAATLMSAQAIYTAVRGVEDIDGVTPLTGPQKFSSGLKFFLGIEPGFDVMKPYLEANYSKANDASNRTRYENFLKGPGKEFFERVVIGSTDVEVKRVPGSVALTPSLWYSPITWLLNLIPAPGLVPQVSAKGGKDHISSDLTSWNQKPVNTVEGEQGQNKATYWDLGDGNDWVEGIKQKPNYFVMGGGKKGIKGGDADDKFVFNADARQAREQASEVEQAPNQDSNAHASVLDGGRGRNALIFSGPLTTTFKENGQDTTTKYLGHHINLQTNTVSIRTPTRLKDRDYKVDTDGLKKIAHIQAFSDVTTVALGQSVIQGDDQNNLFTLNGKIDRVFTGKGANFVVINGGAEVVGEGGANTYLLNKASQANSSVIIEDPADSIVRLDYSAAQVSDWTLLPSGDLIVTLTGDTPDQSRILVIKKALPNDSPDDKARPTFITNDGVMMTISAPRQADSSTRVVQVHSMKVEVTPKA</sequence>
<evidence type="ECO:0000313" key="3">
    <source>
        <dbReference type="Proteomes" id="UP000594923"/>
    </source>
</evidence>
<protein>
    <recommendedName>
        <fullName evidence="4">Calcium-binding protein</fullName>
    </recommendedName>
</protein>
<evidence type="ECO:0000313" key="2">
    <source>
        <dbReference type="EMBL" id="QOQ78201.1"/>
    </source>
</evidence>
<gene>
    <name evidence="2" type="ORF">IMF22_08755</name>
</gene>
<reference evidence="2 3" key="1">
    <citation type="submission" date="2020-10" db="EMBL/GenBank/DDBJ databases">
        <title>High quality whole genome sequence of Pseudomonas poae PMA22.</title>
        <authorList>
            <person name="Hernandez J.G."/>
            <person name="Rodriguez P."/>
            <person name="Cuevas C."/>
            <person name="de la Calle F."/>
            <person name="Galan B."/>
            <person name="Garcia J.L."/>
        </authorList>
    </citation>
    <scope>NUCLEOTIDE SEQUENCE [LARGE SCALE GENOMIC DNA]</scope>
    <source>
        <strain evidence="2 3">PMA22</strain>
    </source>
</reference>
<feature type="region of interest" description="Disordered" evidence="1">
    <location>
        <begin position="1092"/>
        <end position="1116"/>
    </location>
</feature>